<proteinExistence type="predicted"/>
<protein>
    <submittedName>
        <fullName evidence="1">Uncharacterized protein</fullName>
    </submittedName>
</protein>
<evidence type="ECO:0000313" key="1">
    <source>
        <dbReference type="EMBL" id="KAL3282095.1"/>
    </source>
</evidence>
<gene>
    <name evidence="1" type="ORF">HHI36_005293</name>
</gene>
<comment type="caution">
    <text evidence="1">The sequence shown here is derived from an EMBL/GenBank/DDBJ whole genome shotgun (WGS) entry which is preliminary data.</text>
</comment>
<dbReference type="EMBL" id="JABFTP020000144">
    <property type="protein sequence ID" value="KAL3282095.1"/>
    <property type="molecule type" value="Genomic_DNA"/>
</dbReference>
<dbReference type="Proteomes" id="UP001516400">
    <property type="component" value="Unassembled WGS sequence"/>
</dbReference>
<feature type="non-terminal residue" evidence="1">
    <location>
        <position position="70"/>
    </location>
</feature>
<sequence length="70" mass="7929">MQTPATTRGRWRPAKAAWSDFSAEVDENITHYTFPEDVNTTVENFCRYFITSAEKHIGKTTGRCKKTGTA</sequence>
<organism evidence="1 2">
    <name type="scientific">Cryptolaemus montrouzieri</name>
    <dbReference type="NCBI Taxonomy" id="559131"/>
    <lineage>
        <taxon>Eukaryota</taxon>
        <taxon>Metazoa</taxon>
        <taxon>Ecdysozoa</taxon>
        <taxon>Arthropoda</taxon>
        <taxon>Hexapoda</taxon>
        <taxon>Insecta</taxon>
        <taxon>Pterygota</taxon>
        <taxon>Neoptera</taxon>
        <taxon>Endopterygota</taxon>
        <taxon>Coleoptera</taxon>
        <taxon>Polyphaga</taxon>
        <taxon>Cucujiformia</taxon>
        <taxon>Coccinelloidea</taxon>
        <taxon>Coccinellidae</taxon>
        <taxon>Scymninae</taxon>
        <taxon>Scymnini</taxon>
        <taxon>Cryptolaemus</taxon>
    </lineage>
</organism>
<accession>A0ABD2NV76</accession>
<evidence type="ECO:0000313" key="2">
    <source>
        <dbReference type="Proteomes" id="UP001516400"/>
    </source>
</evidence>
<keyword evidence="2" id="KW-1185">Reference proteome</keyword>
<dbReference type="AlphaFoldDB" id="A0ABD2NV76"/>
<name>A0ABD2NV76_9CUCU</name>
<reference evidence="1 2" key="1">
    <citation type="journal article" date="2021" name="BMC Biol.">
        <title>Horizontally acquired antibacterial genes associated with adaptive radiation of ladybird beetles.</title>
        <authorList>
            <person name="Li H.S."/>
            <person name="Tang X.F."/>
            <person name="Huang Y.H."/>
            <person name="Xu Z.Y."/>
            <person name="Chen M.L."/>
            <person name="Du X.Y."/>
            <person name="Qiu B.Y."/>
            <person name="Chen P.T."/>
            <person name="Zhang W."/>
            <person name="Slipinski A."/>
            <person name="Escalona H.E."/>
            <person name="Waterhouse R.M."/>
            <person name="Zwick A."/>
            <person name="Pang H."/>
        </authorList>
    </citation>
    <scope>NUCLEOTIDE SEQUENCE [LARGE SCALE GENOMIC DNA]</scope>
    <source>
        <strain evidence="1">SYSU2018</strain>
    </source>
</reference>